<dbReference type="Pfam" id="PF12796">
    <property type="entry name" value="Ank_2"/>
    <property type="match status" value="1"/>
</dbReference>
<sequence>MAVELTQDAVLYFLQSRGGSVTNAELLLHFRPFLREHANRDRNRELFKRFVNSVARVKQEDGVSYVVLQQKFRGQVHGVGSGVSRHSTESAPTSRQTSQQKLGAWTHPRATRPPAQLEPATAQSPTEPCARTFSRTGGAHESPQESPCDTRRVPLEEHEHLWLVKAAEGTWPDIYSLFREEPSLLHRRDFISGFTVLHWIAKHGDHRVLNTLWYGVEKAGMAFDTDAQSSCGYTPLHIAAIHNHKNIIRLLVNKFGASVSLRDAAGKKAWSYLPQGTSSDLFELLGAPVKAALGQTGVGEMCAAPQIRSHSQKRRRRHHFSSASQQRPLTVAGDPKVKRTSSLAAFLKHKPLQKVKAEWAI</sequence>
<dbReference type="STRING" id="409849.ENSPMGP00000009121"/>
<proteinExistence type="inferred from homology"/>
<dbReference type="SMART" id="SM00248">
    <property type="entry name" value="ANK"/>
    <property type="match status" value="2"/>
</dbReference>
<evidence type="ECO:0000256" key="1">
    <source>
        <dbReference type="ARBA" id="ARBA00022737"/>
    </source>
</evidence>
<feature type="region of interest" description="Disordered" evidence="5">
    <location>
        <begin position="308"/>
        <end position="336"/>
    </location>
</feature>
<dbReference type="InterPro" id="IPR036770">
    <property type="entry name" value="Ankyrin_rpt-contain_sf"/>
</dbReference>
<dbReference type="PROSITE" id="PS50297">
    <property type="entry name" value="ANK_REP_REGION"/>
    <property type="match status" value="1"/>
</dbReference>
<protein>
    <recommendedName>
        <fullName evidence="6">SOWAHA-C winged helix-turn-helix domain-containing protein</fullName>
    </recommendedName>
</protein>
<feature type="repeat" description="ANK" evidence="4">
    <location>
        <begin position="231"/>
        <end position="264"/>
    </location>
</feature>
<dbReference type="Pfam" id="PF25877">
    <property type="entry name" value="WHD_SOWAH"/>
    <property type="match status" value="1"/>
</dbReference>
<feature type="compositionally biased region" description="Basic residues" evidence="5">
    <location>
        <begin position="310"/>
        <end position="320"/>
    </location>
</feature>
<feature type="region of interest" description="Disordered" evidence="5">
    <location>
        <begin position="78"/>
        <end position="150"/>
    </location>
</feature>
<dbReference type="InterPro" id="IPR002110">
    <property type="entry name" value="Ankyrin_rpt"/>
</dbReference>
<feature type="compositionally biased region" description="Polar residues" evidence="5">
    <location>
        <begin position="89"/>
        <end position="101"/>
    </location>
</feature>
<evidence type="ECO:0000313" key="7">
    <source>
        <dbReference type="Ensembl" id="ENSPMGP00000009121.1"/>
    </source>
</evidence>
<evidence type="ECO:0000256" key="5">
    <source>
        <dbReference type="SAM" id="MobiDB-lite"/>
    </source>
</evidence>
<dbReference type="Ensembl" id="ENSPMGT00000009712.1">
    <property type="protein sequence ID" value="ENSPMGP00000009121.1"/>
    <property type="gene ID" value="ENSPMGG00000007544.1"/>
</dbReference>
<keyword evidence="1" id="KW-0677">Repeat</keyword>
<dbReference type="SUPFAM" id="SSF48403">
    <property type="entry name" value="Ankyrin repeat"/>
    <property type="match status" value="1"/>
</dbReference>
<dbReference type="Gene3D" id="1.25.40.20">
    <property type="entry name" value="Ankyrin repeat-containing domain"/>
    <property type="match status" value="1"/>
</dbReference>
<reference evidence="7" key="1">
    <citation type="submission" date="2025-08" db="UniProtKB">
        <authorList>
            <consortium name="Ensembl"/>
        </authorList>
    </citation>
    <scope>IDENTIFICATION</scope>
</reference>
<dbReference type="PROSITE" id="PS50088">
    <property type="entry name" value="ANK_REPEAT"/>
    <property type="match status" value="1"/>
</dbReference>
<dbReference type="Proteomes" id="UP000261520">
    <property type="component" value="Unplaced"/>
</dbReference>
<evidence type="ECO:0000256" key="3">
    <source>
        <dbReference type="ARBA" id="ARBA00038122"/>
    </source>
</evidence>
<accession>A0A3B3ZXU9</accession>
<reference evidence="7" key="2">
    <citation type="submission" date="2025-09" db="UniProtKB">
        <authorList>
            <consortium name="Ensembl"/>
        </authorList>
    </citation>
    <scope>IDENTIFICATION</scope>
</reference>
<organism evidence="7 8">
    <name type="scientific">Periophthalmus magnuspinnatus</name>
    <dbReference type="NCBI Taxonomy" id="409849"/>
    <lineage>
        <taxon>Eukaryota</taxon>
        <taxon>Metazoa</taxon>
        <taxon>Chordata</taxon>
        <taxon>Craniata</taxon>
        <taxon>Vertebrata</taxon>
        <taxon>Euteleostomi</taxon>
        <taxon>Actinopterygii</taxon>
        <taxon>Neopterygii</taxon>
        <taxon>Teleostei</taxon>
        <taxon>Neoteleostei</taxon>
        <taxon>Acanthomorphata</taxon>
        <taxon>Gobiaria</taxon>
        <taxon>Gobiiformes</taxon>
        <taxon>Gobioidei</taxon>
        <taxon>Gobiidae</taxon>
        <taxon>Oxudercinae</taxon>
        <taxon>Periophthalmus</taxon>
    </lineage>
</organism>
<feature type="domain" description="SOWAHA-C winged helix-turn-helix" evidence="6">
    <location>
        <begin position="4"/>
        <end position="80"/>
    </location>
</feature>
<evidence type="ECO:0000256" key="4">
    <source>
        <dbReference type="PROSITE-ProRule" id="PRU00023"/>
    </source>
</evidence>
<evidence type="ECO:0000259" key="6">
    <source>
        <dbReference type="Pfam" id="PF25877"/>
    </source>
</evidence>
<evidence type="ECO:0000313" key="8">
    <source>
        <dbReference type="Proteomes" id="UP000261520"/>
    </source>
</evidence>
<evidence type="ECO:0000256" key="2">
    <source>
        <dbReference type="ARBA" id="ARBA00023043"/>
    </source>
</evidence>
<name>A0A3B3ZXU9_9GOBI</name>
<dbReference type="PANTHER" id="PTHR14491:SF3">
    <property type="entry name" value="ANKYRIN REPEAT DOMAIN-CONTAINING PROTEIN SOWAHB"/>
    <property type="match status" value="1"/>
</dbReference>
<keyword evidence="2 4" id="KW-0040">ANK repeat</keyword>
<comment type="similarity">
    <text evidence="3">Belongs to the SOWAH family.</text>
</comment>
<dbReference type="AlphaFoldDB" id="A0A3B3ZXU9"/>
<keyword evidence="8" id="KW-1185">Reference proteome</keyword>
<dbReference type="PANTHER" id="PTHR14491">
    <property type="entry name" value="SOSONDOWAH, ISOFORM G"/>
    <property type="match status" value="1"/>
</dbReference>
<dbReference type="InterPro" id="IPR058889">
    <property type="entry name" value="WHD_SOWAHA-C"/>
</dbReference>